<name>A0A1I3V038_9SPHI</name>
<sequence length="119" mass="14258">MGIKMDKSSLNLFYRVGHLYTKQGLWYDKHGNFTGLIHRKFKFCLNSDLQMPFDNDCVGWLSATKTLNELFNWFTLEDIQELQQHDFVVWEYMVSNWKQHNGHWLINQETSIAIERITL</sequence>
<protein>
    <submittedName>
        <fullName evidence="1">Uncharacterized protein</fullName>
    </submittedName>
</protein>
<dbReference type="STRING" id="1477437.SAMN05444682_115129"/>
<gene>
    <name evidence="1" type="ORF">SAMN05444682_115129</name>
</gene>
<organism evidence="1 2">
    <name type="scientific">Parapedobacter indicus</name>
    <dbReference type="NCBI Taxonomy" id="1477437"/>
    <lineage>
        <taxon>Bacteria</taxon>
        <taxon>Pseudomonadati</taxon>
        <taxon>Bacteroidota</taxon>
        <taxon>Sphingobacteriia</taxon>
        <taxon>Sphingobacteriales</taxon>
        <taxon>Sphingobacteriaceae</taxon>
        <taxon>Parapedobacter</taxon>
    </lineage>
</organism>
<dbReference type="Proteomes" id="UP000198670">
    <property type="component" value="Unassembled WGS sequence"/>
</dbReference>
<reference evidence="1 2" key="1">
    <citation type="submission" date="2016-10" db="EMBL/GenBank/DDBJ databases">
        <authorList>
            <person name="de Groot N.N."/>
        </authorList>
    </citation>
    <scope>NUCLEOTIDE SEQUENCE [LARGE SCALE GENOMIC DNA]</scope>
    <source>
        <strain evidence="1 2">RK1</strain>
    </source>
</reference>
<accession>A0A1I3V038</accession>
<proteinExistence type="predicted"/>
<keyword evidence="2" id="KW-1185">Reference proteome</keyword>
<evidence type="ECO:0000313" key="1">
    <source>
        <dbReference type="EMBL" id="SFJ88502.1"/>
    </source>
</evidence>
<dbReference type="EMBL" id="FOQO01000015">
    <property type="protein sequence ID" value="SFJ88502.1"/>
    <property type="molecule type" value="Genomic_DNA"/>
</dbReference>
<evidence type="ECO:0000313" key="2">
    <source>
        <dbReference type="Proteomes" id="UP000198670"/>
    </source>
</evidence>
<dbReference type="AlphaFoldDB" id="A0A1I3V038"/>